<evidence type="ECO:0000313" key="14">
    <source>
        <dbReference type="EMBL" id="SEP96284.1"/>
    </source>
</evidence>
<evidence type="ECO:0000256" key="2">
    <source>
        <dbReference type="ARBA" id="ARBA00021549"/>
    </source>
</evidence>
<feature type="transmembrane region" description="Helical" evidence="12">
    <location>
        <begin position="12"/>
        <end position="30"/>
    </location>
</feature>
<dbReference type="GO" id="GO:0005886">
    <property type="term" value="C:plasma membrane"/>
    <property type="evidence" value="ECO:0007669"/>
    <property type="project" value="UniProtKB-SubCell"/>
</dbReference>
<protein>
    <recommendedName>
        <fullName evidence="2">Type II secretion system protein H</fullName>
    </recommendedName>
    <alternativeName>
        <fullName evidence="10">General secretion pathway protein H</fullName>
    </alternativeName>
</protein>
<evidence type="ECO:0000256" key="1">
    <source>
        <dbReference type="ARBA" id="ARBA00004377"/>
    </source>
</evidence>
<dbReference type="GO" id="GO:0015628">
    <property type="term" value="P:protein secretion by the type II secretion system"/>
    <property type="evidence" value="ECO:0007669"/>
    <property type="project" value="InterPro"/>
</dbReference>
<dbReference type="GeneID" id="300266245"/>
<dbReference type="GO" id="GO:0015627">
    <property type="term" value="C:type II protein secretion system complex"/>
    <property type="evidence" value="ECO:0007669"/>
    <property type="project" value="InterPro"/>
</dbReference>
<dbReference type="EMBL" id="FOEV01000003">
    <property type="protein sequence ID" value="SEP96284.1"/>
    <property type="molecule type" value="Genomic_DNA"/>
</dbReference>
<evidence type="ECO:0000259" key="13">
    <source>
        <dbReference type="Pfam" id="PF12019"/>
    </source>
</evidence>
<comment type="caution">
    <text evidence="14">The sequence shown here is derived from an EMBL/GenBank/DDBJ whole genome shotgun (WGS) entry which is preliminary data.</text>
</comment>
<comment type="similarity">
    <text evidence="9">Belongs to the GSP H family.</text>
</comment>
<proteinExistence type="inferred from homology"/>
<keyword evidence="5" id="KW-0997">Cell inner membrane</keyword>
<evidence type="ECO:0000256" key="6">
    <source>
        <dbReference type="ARBA" id="ARBA00022692"/>
    </source>
</evidence>
<organism evidence="14 15">
    <name type="scientific">Pseudomonas lutea</name>
    <dbReference type="NCBI Taxonomy" id="243924"/>
    <lineage>
        <taxon>Bacteria</taxon>
        <taxon>Pseudomonadati</taxon>
        <taxon>Pseudomonadota</taxon>
        <taxon>Gammaproteobacteria</taxon>
        <taxon>Pseudomonadales</taxon>
        <taxon>Pseudomonadaceae</taxon>
        <taxon>Pseudomonas</taxon>
    </lineage>
</organism>
<dbReference type="Gene3D" id="3.55.40.10">
    <property type="entry name" value="minor pseudopilin epsh domain"/>
    <property type="match status" value="1"/>
</dbReference>
<dbReference type="InterPro" id="IPR022346">
    <property type="entry name" value="T2SS_GspH"/>
</dbReference>
<evidence type="ECO:0000256" key="3">
    <source>
        <dbReference type="ARBA" id="ARBA00022475"/>
    </source>
</evidence>
<dbReference type="InterPro" id="IPR045584">
    <property type="entry name" value="Pilin-like"/>
</dbReference>
<accession>A0A9X8MA53</accession>
<dbReference type="Pfam" id="PF07963">
    <property type="entry name" value="N_methyl"/>
    <property type="match status" value="1"/>
</dbReference>
<reference evidence="14 15" key="1">
    <citation type="submission" date="2016-10" db="EMBL/GenBank/DDBJ databases">
        <authorList>
            <person name="Varghese N."/>
            <person name="Submissions S."/>
        </authorList>
    </citation>
    <scope>NUCLEOTIDE SEQUENCE [LARGE SCALE GENOMIC DNA]</scope>
    <source>
        <strain evidence="14 15">LMG 21974</strain>
    </source>
</reference>
<feature type="region of interest" description="Disordered" evidence="11">
    <location>
        <begin position="139"/>
        <end position="159"/>
    </location>
</feature>
<comment type="subcellular location">
    <subcellularLocation>
        <location evidence="1">Cell inner membrane</location>
        <topology evidence="1">Single-pass membrane protein</topology>
    </subcellularLocation>
</comment>
<gene>
    <name evidence="14" type="ORF">SAMN05216409_10386</name>
</gene>
<evidence type="ECO:0000256" key="11">
    <source>
        <dbReference type="SAM" id="MobiDB-lite"/>
    </source>
</evidence>
<evidence type="ECO:0000313" key="15">
    <source>
        <dbReference type="Proteomes" id="UP000183210"/>
    </source>
</evidence>
<name>A0A9X8MA53_9PSED</name>
<dbReference type="Proteomes" id="UP000183210">
    <property type="component" value="Unassembled WGS sequence"/>
</dbReference>
<dbReference type="Pfam" id="PF12019">
    <property type="entry name" value="GspH"/>
    <property type="match status" value="1"/>
</dbReference>
<evidence type="ECO:0000256" key="7">
    <source>
        <dbReference type="ARBA" id="ARBA00022989"/>
    </source>
</evidence>
<feature type="domain" description="General secretion pathway GspH" evidence="13">
    <location>
        <begin position="43"/>
        <end position="150"/>
    </location>
</feature>
<dbReference type="RefSeq" id="WP_074822859.1">
    <property type="nucleotide sequence ID" value="NZ_FOEV01000003.1"/>
</dbReference>
<evidence type="ECO:0000256" key="12">
    <source>
        <dbReference type="SAM" id="Phobius"/>
    </source>
</evidence>
<keyword evidence="6 12" id="KW-0812">Transmembrane</keyword>
<keyword evidence="8 12" id="KW-0472">Membrane</keyword>
<evidence type="ECO:0000256" key="9">
    <source>
        <dbReference type="ARBA" id="ARBA00025772"/>
    </source>
</evidence>
<dbReference type="AlphaFoldDB" id="A0A9X8MA53"/>
<keyword evidence="3" id="KW-1003">Cell membrane</keyword>
<dbReference type="SUPFAM" id="SSF54523">
    <property type="entry name" value="Pili subunits"/>
    <property type="match status" value="1"/>
</dbReference>
<dbReference type="PROSITE" id="PS00409">
    <property type="entry name" value="PROKAR_NTER_METHYL"/>
    <property type="match status" value="1"/>
</dbReference>
<feature type="compositionally biased region" description="Low complexity" evidence="11">
    <location>
        <begin position="143"/>
        <end position="153"/>
    </location>
</feature>
<keyword evidence="7 12" id="KW-1133">Transmembrane helix</keyword>
<keyword evidence="4" id="KW-0488">Methylation</keyword>
<evidence type="ECO:0000256" key="4">
    <source>
        <dbReference type="ARBA" id="ARBA00022481"/>
    </source>
</evidence>
<dbReference type="InterPro" id="IPR012902">
    <property type="entry name" value="N_methyl_site"/>
</dbReference>
<evidence type="ECO:0000256" key="8">
    <source>
        <dbReference type="ARBA" id="ARBA00023136"/>
    </source>
</evidence>
<evidence type="ECO:0000256" key="5">
    <source>
        <dbReference type="ARBA" id="ARBA00022519"/>
    </source>
</evidence>
<evidence type="ECO:0000256" key="10">
    <source>
        <dbReference type="ARBA" id="ARBA00030775"/>
    </source>
</evidence>
<dbReference type="NCBIfam" id="TIGR02532">
    <property type="entry name" value="IV_pilin_GFxxxE"/>
    <property type="match status" value="1"/>
</dbReference>
<sequence>MRSVRGFTLIELMVTVAVLAIVLTIAVPSFSNLIQSSRANALVNELNGTLQIARSEALKRRKNVIVCRRNEAGTACDNGTDWSNGWLIRQVGGDVIRVWDAQSLNVEADPATGFTFLPNGAATAGGKLVISPTNCKKNDEKPTVSVTSTGSTGIACKSQ</sequence>